<proteinExistence type="predicted"/>
<sequence length="148" mass="16373">MAIKKHKVHAVLVGFGWTGAILGQELTEAGLHVLALERGGMQDTPKDAEYPKVIDELAYSVRGKLFQDLSKETVTIRHGVDDVAVPYRQNGSFLLGTGVGGAGFHWNGMHYRALPEELELRTRYETRYGKKFIPEGMTIQDFGVTPAT</sequence>
<protein>
    <recommendedName>
        <fullName evidence="4">GMC family oxidoreductase</fullName>
    </recommendedName>
</protein>
<keyword evidence="1" id="KW-0732">Signal</keyword>
<gene>
    <name evidence="2" type="ORF">G6F50_016111</name>
</gene>
<dbReference type="AlphaFoldDB" id="A0A9P6XUB3"/>
<feature type="chain" id="PRO_5040268581" description="GMC family oxidoreductase" evidence="1">
    <location>
        <begin position="24"/>
        <end position="148"/>
    </location>
</feature>
<reference evidence="2 3" key="1">
    <citation type="journal article" date="2020" name="Microb. Genom.">
        <title>Genetic diversity of clinical and environmental Mucorales isolates obtained from an investigation of mucormycosis cases among solid organ transplant recipients.</title>
        <authorList>
            <person name="Nguyen M.H."/>
            <person name="Kaul D."/>
            <person name="Muto C."/>
            <person name="Cheng S.J."/>
            <person name="Richter R.A."/>
            <person name="Bruno V.M."/>
            <person name="Liu G."/>
            <person name="Beyhan S."/>
            <person name="Sundermann A.J."/>
            <person name="Mounaud S."/>
            <person name="Pasculle A.W."/>
            <person name="Nierman W.C."/>
            <person name="Driscoll E."/>
            <person name="Cumbie R."/>
            <person name="Clancy C.J."/>
            <person name="Dupont C.L."/>
        </authorList>
    </citation>
    <scope>NUCLEOTIDE SEQUENCE [LARGE SCALE GENOMIC DNA]</scope>
    <source>
        <strain evidence="2 3">GL24</strain>
    </source>
</reference>
<evidence type="ECO:0000256" key="1">
    <source>
        <dbReference type="SAM" id="SignalP"/>
    </source>
</evidence>
<evidence type="ECO:0000313" key="3">
    <source>
        <dbReference type="Proteomes" id="UP000740926"/>
    </source>
</evidence>
<comment type="caution">
    <text evidence="2">The sequence shown here is derived from an EMBL/GenBank/DDBJ whole genome shotgun (WGS) entry which is preliminary data.</text>
</comment>
<accession>A0A9P6XUB3</accession>
<evidence type="ECO:0008006" key="4">
    <source>
        <dbReference type="Google" id="ProtNLM"/>
    </source>
</evidence>
<organism evidence="2 3">
    <name type="scientific">Rhizopus delemar</name>
    <dbReference type="NCBI Taxonomy" id="936053"/>
    <lineage>
        <taxon>Eukaryota</taxon>
        <taxon>Fungi</taxon>
        <taxon>Fungi incertae sedis</taxon>
        <taxon>Mucoromycota</taxon>
        <taxon>Mucoromycotina</taxon>
        <taxon>Mucoromycetes</taxon>
        <taxon>Mucorales</taxon>
        <taxon>Mucorineae</taxon>
        <taxon>Rhizopodaceae</taxon>
        <taxon>Rhizopus</taxon>
    </lineage>
</organism>
<evidence type="ECO:0000313" key="2">
    <source>
        <dbReference type="EMBL" id="KAG1532735.1"/>
    </source>
</evidence>
<dbReference type="SUPFAM" id="SSF51905">
    <property type="entry name" value="FAD/NAD(P)-binding domain"/>
    <property type="match status" value="1"/>
</dbReference>
<dbReference type="Gene3D" id="3.50.50.60">
    <property type="entry name" value="FAD/NAD(P)-binding domain"/>
    <property type="match status" value="1"/>
</dbReference>
<feature type="signal peptide" evidence="1">
    <location>
        <begin position="1"/>
        <end position="23"/>
    </location>
</feature>
<name>A0A9P6XUB3_9FUNG</name>
<dbReference type="Proteomes" id="UP000740926">
    <property type="component" value="Unassembled WGS sequence"/>
</dbReference>
<dbReference type="EMBL" id="JAANIU010009699">
    <property type="protein sequence ID" value="KAG1532735.1"/>
    <property type="molecule type" value="Genomic_DNA"/>
</dbReference>
<keyword evidence="3" id="KW-1185">Reference proteome</keyword>
<dbReference type="InterPro" id="IPR036188">
    <property type="entry name" value="FAD/NAD-bd_sf"/>
</dbReference>